<keyword evidence="5" id="KW-1185">Reference proteome</keyword>
<reference evidence="4" key="1">
    <citation type="submission" date="2019-07" db="EMBL/GenBank/DDBJ databases">
        <title>Hyphodiscus hymeniophilus genome sequencing and assembly.</title>
        <authorList>
            <person name="Kramer G."/>
            <person name="Nodwell J."/>
        </authorList>
    </citation>
    <scope>NUCLEOTIDE SEQUENCE</scope>
    <source>
        <strain evidence="4">ATCC 34498</strain>
    </source>
</reference>
<dbReference type="InterPro" id="IPR013892">
    <property type="entry name" value="Cyt_c_biogenesis_Cmc1-like"/>
</dbReference>
<comment type="subcellular location">
    <subcellularLocation>
        <location evidence="3">Mitochondrion inner membrane</location>
    </subcellularLocation>
</comment>
<evidence type="ECO:0000313" key="4">
    <source>
        <dbReference type="EMBL" id="KAG0651118.1"/>
    </source>
</evidence>
<evidence type="ECO:0000256" key="1">
    <source>
        <dbReference type="ARBA" id="ARBA00007347"/>
    </source>
</evidence>
<dbReference type="EMBL" id="VNKQ01000005">
    <property type="protein sequence ID" value="KAG0651118.1"/>
    <property type="molecule type" value="Genomic_DNA"/>
</dbReference>
<evidence type="ECO:0000256" key="2">
    <source>
        <dbReference type="ARBA" id="ARBA00023157"/>
    </source>
</evidence>
<comment type="similarity">
    <text evidence="1 3">Belongs to the CMC family.</text>
</comment>
<proteinExistence type="inferred from homology"/>
<dbReference type="GO" id="GO:0005743">
    <property type="term" value="C:mitochondrial inner membrane"/>
    <property type="evidence" value="ECO:0007669"/>
    <property type="project" value="UniProtKB-SubCell"/>
</dbReference>
<evidence type="ECO:0000313" key="5">
    <source>
        <dbReference type="Proteomes" id="UP000785200"/>
    </source>
</evidence>
<dbReference type="AlphaFoldDB" id="A0A9P7AYY7"/>
<sequence>MHPHLHTKDNKACEEVMDVLDACHARGFLWKSMGMVSILCNDAKTAVNKCLRAQRLERTRLNREAAKIKREQIKEKWAEIDTNS</sequence>
<name>A0A9P7AYY7_9HELO</name>
<keyword evidence="3" id="KW-0496">Mitochondrion</keyword>
<keyword evidence="3" id="KW-0472">Membrane</keyword>
<keyword evidence="3" id="KW-0999">Mitochondrion inner membrane</keyword>
<organism evidence="4 5">
    <name type="scientific">Hyphodiscus hymeniophilus</name>
    <dbReference type="NCBI Taxonomy" id="353542"/>
    <lineage>
        <taxon>Eukaryota</taxon>
        <taxon>Fungi</taxon>
        <taxon>Dikarya</taxon>
        <taxon>Ascomycota</taxon>
        <taxon>Pezizomycotina</taxon>
        <taxon>Leotiomycetes</taxon>
        <taxon>Helotiales</taxon>
        <taxon>Hyphodiscaceae</taxon>
        <taxon>Hyphodiscus</taxon>
    </lineage>
</organism>
<comment type="caution">
    <text evidence="4">The sequence shown here is derived from an EMBL/GenBank/DDBJ whole genome shotgun (WGS) entry which is preliminary data.</text>
</comment>
<dbReference type="Pfam" id="PF08583">
    <property type="entry name" value="Cmc1"/>
    <property type="match status" value="1"/>
</dbReference>
<dbReference type="Proteomes" id="UP000785200">
    <property type="component" value="Unassembled WGS sequence"/>
</dbReference>
<keyword evidence="3" id="KW-0143">Chaperone</keyword>
<accession>A0A9P7AYY7</accession>
<dbReference type="OrthoDB" id="532630at2759"/>
<gene>
    <name evidence="4" type="ORF">D0Z07_2411</name>
</gene>
<evidence type="ECO:0000256" key="3">
    <source>
        <dbReference type="RuleBase" id="RU364104"/>
    </source>
</evidence>
<protein>
    <recommendedName>
        <fullName evidence="3">COX assembly mitochondrial protein</fullName>
    </recommendedName>
</protein>
<keyword evidence="2" id="KW-1015">Disulfide bond</keyword>
<comment type="function">
    <text evidence="3">Required for mitochondrial cytochrome c oxidase (COX) assembly and respiration.</text>
</comment>